<keyword evidence="3" id="KW-0812">Transmembrane</keyword>
<sequence>MKLSIFLLVSLAIFVYADISIYAPGNNAIDAGSKVAIKWEGEPKNTTKSVNLDLMTGSSSHFTEVSKITKNLGSGNRSFTWEVPKDIASGRYVIKMSGKKDEAYYGSYFEIKNPALPEKTTTPEASKESKKPGQVEKSKKSFGNMVSVATFNLTLGIFCFSYLLNH</sequence>
<dbReference type="Proteomes" id="UP001479436">
    <property type="component" value="Unassembled WGS sequence"/>
</dbReference>
<evidence type="ECO:0000313" key="6">
    <source>
        <dbReference type="EMBL" id="KAK9765160.1"/>
    </source>
</evidence>
<evidence type="ECO:0000256" key="4">
    <source>
        <dbReference type="SAM" id="SignalP"/>
    </source>
</evidence>
<feature type="region of interest" description="Disordered" evidence="2">
    <location>
        <begin position="117"/>
        <end position="137"/>
    </location>
</feature>
<dbReference type="Pfam" id="PF10342">
    <property type="entry name" value="Kre9_KNH"/>
    <property type="match status" value="1"/>
</dbReference>
<accession>A0ABR2WUN2</accession>
<name>A0ABR2WUN2_9FUNG</name>
<dbReference type="InterPro" id="IPR018466">
    <property type="entry name" value="Kre9/Knh1-like_N"/>
</dbReference>
<gene>
    <name evidence="6" type="ORF">K7432_006737</name>
</gene>
<dbReference type="EMBL" id="JASJQH010000308">
    <property type="protein sequence ID" value="KAK9765160.1"/>
    <property type="molecule type" value="Genomic_DNA"/>
</dbReference>
<dbReference type="PANTHER" id="PTHR40633:SF1">
    <property type="entry name" value="GPI ANCHORED SERINE-THREONINE RICH PROTEIN (AFU_ORTHOLOGUE AFUA_1G03630)"/>
    <property type="match status" value="1"/>
</dbReference>
<keyword evidence="3" id="KW-0472">Membrane</keyword>
<dbReference type="PANTHER" id="PTHR40633">
    <property type="entry name" value="MATRIX PROTEIN, PUTATIVE (AFU_ORTHOLOGUE AFUA_8G05410)-RELATED"/>
    <property type="match status" value="1"/>
</dbReference>
<feature type="compositionally biased region" description="Basic and acidic residues" evidence="2">
    <location>
        <begin position="125"/>
        <end position="137"/>
    </location>
</feature>
<keyword evidence="7" id="KW-1185">Reference proteome</keyword>
<evidence type="ECO:0000259" key="5">
    <source>
        <dbReference type="Pfam" id="PF10342"/>
    </source>
</evidence>
<keyword evidence="1 4" id="KW-0732">Signal</keyword>
<proteinExistence type="predicted"/>
<feature type="transmembrane region" description="Helical" evidence="3">
    <location>
        <begin position="142"/>
        <end position="164"/>
    </location>
</feature>
<feature type="signal peptide" evidence="4">
    <location>
        <begin position="1"/>
        <end position="17"/>
    </location>
</feature>
<evidence type="ECO:0000256" key="2">
    <source>
        <dbReference type="SAM" id="MobiDB-lite"/>
    </source>
</evidence>
<protein>
    <recommendedName>
        <fullName evidence="5">Yeast cell wall synthesis Kre9/Knh1-like N-terminal domain-containing protein</fullName>
    </recommendedName>
</protein>
<evidence type="ECO:0000313" key="7">
    <source>
        <dbReference type="Proteomes" id="UP001479436"/>
    </source>
</evidence>
<reference evidence="6 7" key="1">
    <citation type="submission" date="2023-04" db="EMBL/GenBank/DDBJ databases">
        <title>Genome of Basidiobolus ranarum AG-B5.</title>
        <authorList>
            <person name="Stajich J.E."/>
            <person name="Carter-House D."/>
            <person name="Gryganskyi A."/>
        </authorList>
    </citation>
    <scope>NUCLEOTIDE SEQUENCE [LARGE SCALE GENOMIC DNA]</scope>
    <source>
        <strain evidence="6 7">AG-B5</strain>
    </source>
</reference>
<comment type="caution">
    <text evidence="6">The sequence shown here is derived from an EMBL/GenBank/DDBJ whole genome shotgun (WGS) entry which is preliminary data.</text>
</comment>
<dbReference type="InterPro" id="IPR052982">
    <property type="entry name" value="SRP1/TIP1-like"/>
</dbReference>
<feature type="chain" id="PRO_5045123860" description="Yeast cell wall synthesis Kre9/Knh1-like N-terminal domain-containing protein" evidence="4">
    <location>
        <begin position="18"/>
        <end position="166"/>
    </location>
</feature>
<organism evidence="6 7">
    <name type="scientific">Basidiobolus ranarum</name>
    <dbReference type="NCBI Taxonomy" id="34480"/>
    <lineage>
        <taxon>Eukaryota</taxon>
        <taxon>Fungi</taxon>
        <taxon>Fungi incertae sedis</taxon>
        <taxon>Zoopagomycota</taxon>
        <taxon>Entomophthoromycotina</taxon>
        <taxon>Basidiobolomycetes</taxon>
        <taxon>Basidiobolales</taxon>
        <taxon>Basidiobolaceae</taxon>
        <taxon>Basidiobolus</taxon>
    </lineage>
</organism>
<evidence type="ECO:0000256" key="3">
    <source>
        <dbReference type="SAM" id="Phobius"/>
    </source>
</evidence>
<keyword evidence="3" id="KW-1133">Transmembrane helix</keyword>
<feature type="domain" description="Yeast cell wall synthesis Kre9/Knh1-like N-terminal" evidence="5">
    <location>
        <begin position="26"/>
        <end position="111"/>
    </location>
</feature>
<evidence type="ECO:0000256" key="1">
    <source>
        <dbReference type="ARBA" id="ARBA00022729"/>
    </source>
</evidence>